<comment type="caution">
    <text evidence="2">The sequence shown here is derived from an EMBL/GenBank/DDBJ whole genome shotgun (WGS) entry which is preliminary data.</text>
</comment>
<comment type="similarity">
    <text evidence="1">Belongs to the cycloisomerase 2 family.</text>
</comment>
<dbReference type="InterPro" id="IPR015943">
    <property type="entry name" value="WD40/YVTN_repeat-like_dom_sf"/>
</dbReference>
<reference evidence="2" key="1">
    <citation type="submission" date="2020-08" db="EMBL/GenBank/DDBJ databases">
        <title>Genome public.</title>
        <authorList>
            <person name="Liu C."/>
            <person name="Sun Q."/>
        </authorList>
    </citation>
    <scope>NUCLEOTIDE SEQUENCE</scope>
    <source>
        <strain evidence="2">H8</strain>
    </source>
</reference>
<dbReference type="InterPro" id="IPR050282">
    <property type="entry name" value="Cycloisomerase_2"/>
</dbReference>
<protein>
    <submittedName>
        <fullName evidence="2">Lactonase family protein</fullName>
    </submittedName>
</protein>
<dbReference type="PANTHER" id="PTHR30344:SF1">
    <property type="entry name" value="6-PHOSPHOGLUCONOLACTONASE"/>
    <property type="match status" value="1"/>
</dbReference>
<accession>A0A926DJ32</accession>
<sequence length="318" mass="34710">MHNIYIADCVHDGGVYTYRLHSDGTAELLLKTPADRPMYLAKKNGKLYVLLREPFCGNVSGLAVYETDQTGKPHTCIATVPVHGVCGCHLCVTEEEQVYVANYLSGNVVHLPKTVVTHTDKCGPNEVRQDMPHTHYVGQSPDNTYILATDLGQDSITVYDSELNEVSTAYVPAGSGARHLAFSEDGKKLFCVNELASSVSAFAYENGKLSLLDTANILPEDFTGQNTAAAIRVRGEFIYASNRGHNSIACLTFHNGKLKLLNLTPCGGRGPRDFNLFDNFLVCTNEDSGNVTFFQVDGEKLVKLETELQLNSPLCVIG</sequence>
<evidence type="ECO:0000256" key="1">
    <source>
        <dbReference type="ARBA" id="ARBA00005564"/>
    </source>
</evidence>
<gene>
    <name evidence="2" type="ORF">H8698_02335</name>
</gene>
<keyword evidence="3" id="KW-1185">Reference proteome</keyword>
<dbReference type="GO" id="GO:0017057">
    <property type="term" value="F:6-phosphogluconolactonase activity"/>
    <property type="evidence" value="ECO:0007669"/>
    <property type="project" value="TreeGrafter"/>
</dbReference>
<dbReference type="InterPro" id="IPR011045">
    <property type="entry name" value="N2O_reductase_N"/>
</dbReference>
<evidence type="ECO:0000313" key="3">
    <source>
        <dbReference type="Proteomes" id="UP000611762"/>
    </source>
</evidence>
<evidence type="ECO:0000313" key="2">
    <source>
        <dbReference type="EMBL" id="MBC8539813.1"/>
    </source>
</evidence>
<dbReference type="GO" id="GO:0005829">
    <property type="term" value="C:cytosol"/>
    <property type="evidence" value="ECO:0007669"/>
    <property type="project" value="TreeGrafter"/>
</dbReference>
<dbReference type="Pfam" id="PF10282">
    <property type="entry name" value="Lactonase"/>
    <property type="match status" value="1"/>
</dbReference>
<dbReference type="PANTHER" id="PTHR30344">
    <property type="entry name" value="6-PHOSPHOGLUCONOLACTONASE-RELATED"/>
    <property type="match status" value="1"/>
</dbReference>
<proteinExistence type="inferred from homology"/>
<dbReference type="AlphaFoldDB" id="A0A926DJ32"/>
<name>A0A926DJ32_9FIRM</name>
<dbReference type="InterPro" id="IPR019405">
    <property type="entry name" value="Lactonase_7-beta_prop"/>
</dbReference>
<dbReference type="SUPFAM" id="SSF50974">
    <property type="entry name" value="Nitrous oxide reductase, N-terminal domain"/>
    <property type="match status" value="1"/>
</dbReference>
<dbReference type="Proteomes" id="UP000611762">
    <property type="component" value="Unassembled WGS sequence"/>
</dbReference>
<dbReference type="Gene3D" id="2.130.10.10">
    <property type="entry name" value="YVTN repeat-like/Quinoprotein amine dehydrogenase"/>
    <property type="match status" value="1"/>
</dbReference>
<dbReference type="EMBL" id="JACRSU010000001">
    <property type="protein sequence ID" value="MBC8539813.1"/>
    <property type="molecule type" value="Genomic_DNA"/>
</dbReference>
<dbReference type="RefSeq" id="WP_249311010.1">
    <property type="nucleotide sequence ID" value="NZ_JACRSU010000001.1"/>
</dbReference>
<organism evidence="2 3">
    <name type="scientific">Congzhengia minquanensis</name>
    <dbReference type="NCBI Taxonomy" id="2763657"/>
    <lineage>
        <taxon>Bacteria</taxon>
        <taxon>Bacillati</taxon>
        <taxon>Bacillota</taxon>
        <taxon>Clostridia</taxon>
        <taxon>Eubacteriales</taxon>
        <taxon>Oscillospiraceae</taxon>
        <taxon>Congzhengia</taxon>
    </lineage>
</organism>